<evidence type="ECO:0000313" key="13">
    <source>
        <dbReference type="Proteomes" id="UP000293638"/>
    </source>
</evidence>
<evidence type="ECO:0000256" key="3">
    <source>
        <dbReference type="ARBA" id="ARBA00017473"/>
    </source>
</evidence>
<evidence type="ECO:0000259" key="10">
    <source>
        <dbReference type="Pfam" id="PF00288"/>
    </source>
</evidence>
<dbReference type="PANTHER" id="PTHR43527:SF2">
    <property type="entry name" value="4-DIPHOSPHOCYTIDYL-2-C-METHYL-D-ERYTHRITOL KINASE, CHLOROPLASTIC"/>
    <property type="match status" value="1"/>
</dbReference>
<dbReference type="GO" id="GO:0050515">
    <property type="term" value="F:4-(cytidine 5'-diphospho)-2-C-methyl-D-erythritol kinase activity"/>
    <property type="evidence" value="ECO:0007669"/>
    <property type="project" value="UniProtKB-UniRule"/>
</dbReference>
<dbReference type="GO" id="GO:0005524">
    <property type="term" value="F:ATP binding"/>
    <property type="evidence" value="ECO:0007669"/>
    <property type="project" value="UniProtKB-UniRule"/>
</dbReference>
<evidence type="ECO:0000313" key="12">
    <source>
        <dbReference type="EMBL" id="RZS87431.1"/>
    </source>
</evidence>
<comment type="function">
    <text evidence="9">Catalyzes the phosphorylation of the position 2 hydroxy group of 4-diphosphocytidyl-2C-methyl-D-erythritol.</text>
</comment>
<dbReference type="InterPro" id="IPR014721">
    <property type="entry name" value="Ribsml_uS5_D2-typ_fold_subgr"/>
</dbReference>
<dbReference type="Pfam" id="PF00288">
    <property type="entry name" value="GHMP_kinases_N"/>
    <property type="match status" value="1"/>
</dbReference>
<feature type="domain" description="GHMP kinase N-terminal" evidence="10">
    <location>
        <begin position="68"/>
        <end position="146"/>
    </location>
</feature>
<keyword evidence="13" id="KW-1185">Reference proteome</keyword>
<dbReference type="SUPFAM" id="SSF54211">
    <property type="entry name" value="Ribosomal protein S5 domain 2-like"/>
    <property type="match status" value="1"/>
</dbReference>
<protein>
    <recommendedName>
        <fullName evidence="3 9">4-diphosphocytidyl-2-C-methyl-D-erythritol kinase</fullName>
        <shortName evidence="9">CMK</shortName>
        <ecNumber evidence="2 9">2.7.1.148</ecNumber>
    </recommendedName>
    <alternativeName>
        <fullName evidence="8 9">4-(cytidine-5'-diphospho)-2-C-methyl-D-erythritol kinase</fullName>
    </alternativeName>
</protein>
<dbReference type="Gene3D" id="3.30.230.10">
    <property type="match status" value="1"/>
</dbReference>
<reference evidence="12 13" key="1">
    <citation type="submission" date="2019-02" db="EMBL/GenBank/DDBJ databases">
        <title>Genomic Encyclopedia of Type Strains, Phase IV (KMG-IV): sequencing the most valuable type-strain genomes for metagenomic binning, comparative biology and taxonomic classification.</title>
        <authorList>
            <person name="Goeker M."/>
        </authorList>
    </citation>
    <scope>NUCLEOTIDE SEQUENCE [LARGE SCALE GENOMIC DNA]</scope>
    <source>
        <strain evidence="12 13">DSM 45622</strain>
    </source>
</reference>
<dbReference type="OrthoDB" id="3173073at2"/>
<dbReference type="InterPro" id="IPR004424">
    <property type="entry name" value="IspE"/>
</dbReference>
<dbReference type="GO" id="GO:0016114">
    <property type="term" value="P:terpenoid biosynthetic process"/>
    <property type="evidence" value="ECO:0007669"/>
    <property type="project" value="UniProtKB-UniRule"/>
</dbReference>
<dbReference type="Gene3D" id="3.30.70.890">
    <property type="entry name" value="GHMP kinase, C-terminal domain"/>
    <property type="match status" value="1"/>
</dbReference>
<dbReference type="InterPro" id="IPR020568">
    <property type="entry name" value="Ribosomal_Su5_D2-typ_SF"/>
</dbReference>
<evidence type="ECO:0000256" key="4">
    <source>
        <dbReference type="ARBA" id="ARBA00022679"/>
    </source>
</evidence>
<evidence type="ECO:0000256" key="1">
    <source>
        <dbReference type="ARBA" id="ARBA00009684"/>
    </source>
</evidence>
<dbReference type="AlphaFoldDB" id="A0A4Q7NQ45"/>
<keyword evidence="9" id="KW-0414">Isoprene biosynthesis</keyword>
<dbReference type="Pfam" id="PF08544">
    <property type="entry name" value="GHMP_kinases_C"/>
    <property type="match status" value="1"/>
</dbReference>
<dbReference type="InterPro" id="IPR006204">
    <property type="entry name" value="GHMP_kinase_N_dom"/>
</dbReference>
<dbReference type="InterPro" id="IPR013750">
    <property type="entry name" value="GHMP_kinase_C_dom"/>
</dbReference>
<comment type="caution">
    <text evidence="12">The sequence shown here is derived from an EMBL/GenBank/DDBJ whole genome shotgun (WGS) entry which is preliminary data.</text>
</comment>
<comment type="similarity">
    <text evidence="1 9">Belongs to the GHMP kinase family. IspE subfamily.</text>
</comment>
<dbReference type="HAMAP" id="MF_00061">
    <property type="entry name" value="IspE"/>
    <property type="match status" value="1"/>
</dbReference>
<gene>
    <name evidence="9" type="primary">ispE</name>
    <name evidence="12" type="ORF">EV189_2861</name>
</gene>
<dbReference type="EMBL" id="SGXD01000003">
    <property type="protein sequence ID" value="RZS87431.1"/>
    <property type="molecule type" value="Genomic_DNA"/>
</dbReference>
<dbReference type="PIRSF" id="PIRSF010376">
    <property type="entry name" value="IspE"/>
    <property type="match status" value="1"/>
</dbReference>
<feature type="active site" evidence="9">
    <location>
        <position position="138"/>
    </location>
</feature>
<dbReference type="NCBIfam" id="NF002870">
    <property type="entry name" value="PRK03188.1"/>
    <property type="match status" value="1"/>
</dbReference>
<dbReference type="PANTHER" id="PTHR43527">
    <property type="entry name" value="4-DIPHOSPHOCYTIDYL-2-C-METHYL-D-ERYTHRITOL KINASE, CHLOROPLASTIC"/>
    <property type="match status" value="1"/>
</dbReference>
<dbReference type="GO" id="GO:0019288">
    <property type="term" value="P:isopentenyl diphosphate biosynthetic process, methylerythritol 4-phosphate pathway"/>
    <property type="evidence" value="ECO:0007669"/>
    <property type="project" value="UniProtKB-UniRule"/>
</dbReference>
<feature type="active site" evidence="9">
    <location>
        <position position="11"/>
    </location>
</feature>
<dbReference type="Proteomes" id="UP000293638">
    <property type="component" value="Unassembled WGS sequence"/>
</dbReference>
<comment type="pathway">
    <text evidence="9">Isoprenoid biosynthesis; isopentenyl diphosphate biosynthesis via DXP pathway; isopentenyl diphosphate from 1-deoxy-D-xylulose 5-phosphate: step 3/6.</text>
</comment>
<dbReference type="UniPathway" id="UPA00056">
    <property type="reaction ID" value="UER00094"/>
</dbReference>
<keyword evidence="4 9" id="KW-0808">Transferase</keyword>
<accession>A0A4Q7NQ45</accession>
<keyword evidence="6 9" id="KW-0418">Kinase</keyword>
<keyword evidence="5 9" id="KW-0547">Nucleotide-binding</keyword>
<dbReference type="SUPFAM" id="SSF55060">
    <property type="entry name" value="GHMP Kinase, C-terminal domain"/>
    <property type="match status" value="1"/>
</dbReference>
<dbReference type="InterPro" id="IPR036554">
    <property type="entry name" value="GHMP_kinase_C_sf"/>
</dbReference>
<dbReference type="RefSeq" id="WP_130493552.1">
    <property type="nucleotide sequence ID" value="NZ_SGXD01000003.1"/>
</dbReference>
<sequence>MGPVRVRVPAKVNLQLAVGPVRPDGFHELVTVFCSVGLHDDVTVTTSDETRVRTTGPEAHLVPAGADNLAARAAEALARRAGVSSGVDITIDKDIPVAGGMAGGSADAAAVLLACNEIWGLHWPAEELVPVAAEVGSDVAFGLLGGVAVGRGRGELLEPVGTTAEFAWAFAFADEGLSTPEVFRTCDRLREGVDVPQPEVAEDLLAALHDGDAAALAASLANDLQPAALALRPGLADVLAEGTRAGALAGIVSGSGPTCAFLCPAEAVAAVVGAALAGLPGVRRTRTARGPAGSPQLAPVNP</sequence>
<dbReference type="EC" id="2.7.1.148" evidence="2 9"/>
<evidence type="ECO:0000256" key="8">
    <source>
        <dbReference type="ARBA" id="ARBA00032554"/>
    </source>
</evidence>
<evidence type="ECO:0000256" key="7">
    <source>
        <dbReference type="ARBA" id="ARBA00022840"/>
    </source>
</evidence>
<evidence type="ECO:0000256" key="2">
    <source>
        <dbReference type="ARBA" id="ARBA00012052"/>
    </source>
</evidence>
<evidence type="ECO:0000259" key="11">
    <source>
        <dbReference type="Pfam" id="PF08544"/>
    </source>
</evidence>
<feature type="domain" description="GHMP kinase C-terminal" evidence="11">
    <location>
        <begin position="205"/>
        <end position="271"/>
    </location>
</feature>
<feature type="binding site" evidence="9">
    <location>
        <begin position="96"/>
        <end position="106"/>
    </location>
    <ligand>
        <name>ATP</name>
        <dbReference type="ChEBI" id="CHEBI:30616"/>
    </ligand>
</feature>
<comment type="catalytic activity">
    <reaction evidence="9">
        <text>4-CDP-2-C-methyl-D-erythritol + ATP = 4-CDP-2-C-methyl-D-erythritol 2-phosphate + ADP + H(+)</text>
        <dbReference type="Rhea" id="RHEA:18437"/>
        <dbReference type="ChEBI" id="CHEBI:15378"/>
        <dbReference type="ChEBI" id="CHEBI:30616"/>
        <dbReference type="ChEBI" id="CHEBI:57823"/>
        <dbReference type="ChEBI" id="CHEBI:57919"/>
        <dbReference type="ChEBI" id="CHEBI:456216"/>
        <dbReference type="EC" id="2.7.1.148"/>
    </reaction>
</comment>
<evidence type="ECO:0000256" key="9">
    <source>
        <dbReference type="HAMAP-Rule" id="MF_00061"/>
    </source>
</evidence>
<evidence type="ECO:0000256" key="5">
    <source>
        <dbReference type="ARBA" id="ARBA00022741"/>
    </source>
</evidence>
<dbReference type="NCBIfam" id="TIGR00154">
    <property type="entry name" value="ispE"/>
    <property type="match status" value="1"/>
</dbReference>
<keyword evidence="7 9" id="KW-0067">ATP-binding</keyword>
<organism evidence="12 13">
    <name type="scientific">Motilibacter rhizosphaerae</name>
    <dbReference type="NCBI Taxonomy" id="598652"/>
    <lineage>
        <taxon>Bacteria</taxon>
        <taxon>Bacillati</taxon>
        <taxon>Actinomycetota</taxon>
        <taxon>Actinomycetes</taxon>
        <taxon>Motilibacterales</taxon>
        <taxon>Motilibacteraceae</taxon>
        <taxon>Motilibacter</taxon>
    </lineage>
</organism>
<name>A0A4Q7NQ45_9ACTN</name>
<evidence type="ECO:0000256" key="6">
    <source>
        <dbReference type="ARBA" id="ARBA00022777"/>
    </source>
</evidence>
<proteinExistence type="inferred from homology"/>